<evidence type="ECO:0000313" key="4">
    <source>
        <dbReference type="Proteomes" id="UP000295280"/>
    </source>
</evidence>
<feature type="transmembrane region" description="Helical" evidence="2">
    <location>
        <begin position="115"/>
        <end position="144"/>
    </location>
</feature>
<name>A0A9Q8CKX7_9STAP</name>
<protein>
    <submittedName>
        <fullName evidence="3">Uncharacterized protein</fullName>
    </submittedName>
</protein>
<keyword evidence="2" id="KW-0472">Membrane</keyword>
<keyword evidence="2" id="KW-1133">Transmembrane helix</keyword>
<feature type="coiled-coil region" evidence="1">
    <location>
        <begin position="1"/>
        <end position="57"/>
    </location>
</feature>
<keyword evidence="4" id="KW-1185">Reference proteome</keyword>
<dbReference type="EMBL" id="SCWD01000001">
    <property type="protein sequence ID" value="TDM04076.1"/>
    <property type="molecule type" value="Genomic_DNA"/>
</dbReference>
<keyword evidence="1" id="KW-0175">Coiled coil</keyword>
<evidence type="ECO:0000313" key="3">
    <source>
        <dbReference type="EMBL" id="TDM04076.1"/>
    </source>
</evidence>
<reference evidence="3 4" key="1">
    <citation type="submission" date="2019-01" db="EMBL/GenBank/DDBJ databases">
        <title>Draft genome sequences of the type strains of six Macrococcus species.</title>
        <authorList>
            <person name="Mazhar S."/>
            <person name="Altermann E."/>
            <person name="Hill C."/>
            <person name="Mcauliffe O."/>
        </authorList>
    </citation>
    <scope>NUCLEOTIDE SEQUENCE [LARGE SCALE GENOMIC DNA]</scope>
    <source>
        <strain evidence="3 4">ATCC 51828</strain>
    </source>
</reference>
<proteinExistence type="predicted"/>
<comment type="caution">
    <text evidence="3">The sequence shown here is derived from an EMBL/GenBank/DDBJ whole genome shotgun (WGS) entry which is preliminary data.</text>
</comment>
<sequence>METINTRLDRNEEDIKRLERSIQQLDTKIENTEKDIMKEVKENQRDIKVLLKESEDNNKAKSEKLFDGLNKLTESQYQQTLMQKDIQNEVKTAVKDFAELSKDYKESDKKKTAAIWSFAISLVLMILGTFWRMATIGVILPIFFI</sequence>
<gene>
    <name evidence="3" type="ORF">ERX40_02595</name>
</gene>
<evidence type="ECO:0000256" key="2">
    <source>
        <dbReference type="SAM" id="Phobius"/>
    </source>
</evidence>
<dbReference type="AlphaFoldDB" id="A0A9Q8CKX7"/>
<organism evidence="3 4">
    <name type="scientific">Macrococcus carouselicus</name>
    <dbReference type="NCBI Taxonomy" id="69969"/>
    <lineage>
        <taxon>Bacteria</taxon>
        <taxon>Bacillati</taxon>
        <taxon>Bacillota</taxon>
        <taxon>Bacilli</taxon>
        <taxon>Bacillales</taxon>
        <taxon>Staphylococcaceae</taxon>
        <taxon>Macrococcus</taxon>
    </lineage>
</organism>
<dbReference type="Proteomes" id="UP000295280">
    <property type="component" value="Unassembled WGS sequence"/>
</dbReference>
<evidence type="ECO:0000256" key="1">
    <source>
        <dbReference type="SAM" id="Coils"/>
    </source>
</evidence>
<keyword evidence="2" id="KW-0812">Transmembrane</keyword>
<accession>A0A9Q8CKX7</accession>
<dbReference type="RefSeq" id="WP_133416936.1">
    <property type="nucleotide sequence ID" value="NZ_SCWD01000001.1"/>
</dbReference>